<gene>
    <name evidence="2" type="ORF">LNINA_LOCUS14037</name>
</gene>
<evidence type="ECO:0000256" key="1">
    <source>
        <dbReference type="SAM" id="MobiDB-lite"/>
    </source>
</evidence>
<evidence type="ECO:0000313" key="2">
    <source>
        <dbReference type="EMBL" id="CAK1555202.1"/>
    </source>
</evidence>
<keyword evidence="3" id="KW-1185">Reference proteome</keyword>
<protein>
    <submittedName>
        <fullName evidence="2">Uncharacterized protein</fullName>
    </submittedName>
</protein>
<dbReference type="EMBL" id="CAVLEF010000280">
    <property type="protein sequence ID" value="CAK1555202.1"/>
    <property type="molecule type" value="Genomic_DNA"/>
</dbReference>
<sequence>MYIAKSFQLPIKFGVTCSISHCVDPSGSLFEGETRILSQWTGGLKDKERRIINDGDHEMSPSRAQEMTELGWSGVAS</sequence>
<dbReference type="Proteomes" id="UP001497472">
    <property type="component" value="Unassembled WGS sequence"/>
</dbReference>
<reference evidence="2 3" key="1">
    <citation type="submission" date="2023-11" db="EMBL/GenBank/DDBJ databases">
        <authorList>
            <person name="Okamura Y."/>
        </authorList>
    </citation>
    <scope>NUCLEOTIDE SEQUENCE [LARGE SCALE GENOMIC DNA]</scope>
</reference>
<name>A0AAV1K0B4_9NEOP</name>
<organism evidence="2 3">
    <name type="scientific">Leptosia nina</name>
    <dbReference type="NCBI Taxonomy" id="320188"/>
    <lineage>
        <taxon>Eukaryota</taxon>
        <taxon>Metazoa</taxon>
        <taxon>Ecdysozoa</taxon>
        <taxon>Arthropoda</taxon>
        <taxon>Hexapoda</taxon>
        <taxon>Insecta</taxon>
        <taxon>Pterygota</taxon>
        <taxon>Neoptera</taxon>
        <taxon>Endopterygota</taxon>
        <taxon>Lepidoptera</taxon>
        <taxon>Glossata</taxon>
        <taxon>Ditrysia</taxon>
        <taxon>Papilionoidea</taxon>
        <taxon>Pieridae</taxon>
        <taxon>Pierinae</taxon>
        <taxon>Leptosia</taxon>
    </lineage>
</organism>
<accession>A0AAV1K0B4</accession>
<comment type="caution">
    <text evidence="2">The sequence shown here is derived from an EMBL/GenBank/DDBJ whole genome shotgun (WGS) entry which is preliminary data.</text>
</comment>
<evidence type="ECO:0000313" key="3">
    <source>
        <dbReference type="Proteomes" id="UP001497472"/>
    </source>
</evidence>
<proteinExistence type="predicted"/>
<dbReference type="AlphaFoldDB" id="A0AAV1K0B4"/>
<feature type="region of interest" description="Disordered" evidence="1">
    <location>
        <begin position="55"/>
        <end position="77"/>
    </location>
</feature>